<dbReference type="GO" id="GO:0016020">
    <property type="term" value="C:membrane"/>
    <property type="evidence" value="ECO:0007669"/>
    <property type="project" value="UniProtKB-SubCell"/>
</dbReference>
<evidence type="ECO:0000256" key="4">
    <source>
        <dbReference type="ARBA" id="ARBA00023136"/>
    </source>
</evidence>
<keyword evidence="3 5" id="KW-1133">Transmembrane helix</keyword>
<dbReference type="EMBL" id="SOAM01000003">
    <property type="protein sequence ID" value="TDS75790.1"/>
    <property type="molecule type" value="Genomic_DNA"/>
</dbReference>
<dbReference type="RefSeq" id="WP_133767039.1">
    <property type="nucleotide sequence ID" value="NZ_BAAARP010000001.1"/>
</dbReference>
<evidence type="ECO:0000256" key="3">
    <source>
        <dbReference type="ARBA" id="ARBA00022989"/>
    </source>
</evidence>
<protein>
    <submittedName>
        <fullName evidence="7">RDD family protein</fullName>
    </submittedName>
</protein>
<keyword evidence="2 5" id="KW-0812">Transmembrane</keyword>
<evidence type="ECO:0000259" key="6">
    <source>
        <dbReference type="Pfam" id="PF06271"/>
    </source>
</evidence>
<feature type="domain" description="RDD" evidence="6">
    <location>
        <begin position="2"/>
        <end position="152"/>
    </location>
</feature>
<sequence>MGGAVRRIAAWLIDWLCISVWVGATAAVGVPLYLAGVLRPGGVLALNAIAAMVIVLPVVIAAAEFESRRSAATPGKRILRLRVSGPTGRPTYAQGLLRNALKVGVPWLLGHAAVYAIVLESSDRMPTPPWVWALTGAAYALPIVYLVTLFIGSGLTPYDRVARTQVRRVA</sequence>
<comment type="caution">
    <text evidence="7">The sequence shown here is derived from an EMBL/GenBank/DDBJ whole genome shotgun (WGS) entry which is preliminary data.</text>
</comment>
<organism evidence="7 8">
    <name type="scientific">Amnibacterium kyonggiense</name>
    <dbReference type="NCBI Taxonomy" id="595671"/>
    <lineage>
        <taxon>Bacteria</taxon>
        <taxon>Bacillati</taxon>
        <taxon>Actinomycetota</taxon>
        <taxon>Actinomycetes</taxon>
        <taxon>Micrococcales</taxon>
        <taxon>Microbacteriaceae</taxon>
        <taxon>Amnibacterium</taxon>
    </lineage>
</organism>
<evidence type="ECO:0000256" key="1">
    <source>
        <dbReference type="ARBA" id="ARBA00004141"/>
    </source>
</evidence>
<keyword evidence="8" id="KW-1185">Reference proteome</keyword>
<proteinExistence type="predicted"/>
<dbReference type="OrthoDB" id="7632473at2"/>
<dbReference type="InterPro" id="IPR010432">
    <property type="entry name" value="RDD"/>
</dbReference>
<keyword evidence="4 5" id="KW-0472">Membrane</keyword>
<feature type="transmembrane region" description="Helical" evidence="5">
    <location>
        <begin position="130"/>
        <end position="158"/>
    </location>
</feature>
<gene>
    <name evidence="7" type="ORF">CLV52_2899</name>
</gene>
<evidence type="ECO:0000256" key="5">
    <source>
        <dbReference type="SAM" id="Phobius"/>
    </source>
</evidence>
<name>A0A4R7FFX6_9MICO</name>
<accession>A0A4R7FFX6</accession>
<evidence type="ECO:0000313" key="8">
    <source>
        <dbReference type="Proteomes" id="UP000295344"/>
    </source>
</evidence>
<evidence type="ECO:0000256" key="2">
    <source>
        <dbReference type="ARBA" id="ARBA00022692"/>
    </source>
</evidence>
<comment type="subcellular location">
    <subcellularLocation>
        <location evidence="1">Membrane</location>
        <topology evidence="1">Multi-pass membrane protein</topology>
    </subcellularLocation>
</comment>
<feature type="transmembrane region" description="Helical" evidence="5">
    <location>
        <begin position="41"/>
        <end position="63"/>
    </location>
</feature>
<evidence type="ECO:0000313" key="7">
    <source>
        <dbReference type="EMBL" id="TDS75790.1"/>
    </source>
</evidence>
<dbReference type="Pfam" id="PF06271">
    <property type="entry name" value="RDD"/>
    <property type="match status" value="1"/>
</dbReference>
<dbReference type="Proteomes" id="UP000295344">
    <property type="component" value="Unassembled WGS sequence"/>
</dbReference>
<feature type="transmembrane region" description="Helical" evidence="5">
    <location>
        <begin position="99"/>
        <end position="118"/>
    </location>
</feature>
<feature type="transmembrane region" description="Helical" evidence="5">
    <location>
        <begin position="12"/>
        <end position="35"/>
    </location>
</feature>
<dbReference type="AlphaFoldDB" id="A0A4R7FFX6"/>
<reference evidence="7 8" key="1">
    <citation type="submission" date="2019-03" db="EMBL/GenBank/DDBJ databases">
        <title>Genomic Encyclopedia of Archaeal and Bacterial Type Strains, Phase II (KMG-II): from individual species to whole genera.</title>
        <authorList>
            <person name="Goeker M."/>
        </authorList>
    </citation>
    <scope>NUCLEOTIDE SEQUENCE [LARGE SCALE GENOMIC DNA]</scope>
    <source>
        <strain evidence="7 8">DSM 24782</strain>
    </source>
</reference>